<keyword evidence="1 5" id="KW-0808">Transferase</keyword>
<organism evidence="5 6">
    <name type="scientific">Streptomyces hainanensis</name>
    <dbReference type="NCBI Taxonomy" id="402648"/>
    <lineage>
        <taxon>Bacteria</taxon>
        <taxon>Bacillati</taxon>
        <taxon>Actinomycetota</taxon>
        <taxon>Actinomycetes</taxon>
        <taxon>Kitasatosporales</taxon>
        <taxon>Streptomycetaceae</taxon>
        <taxon>Streptomyces</taxon>
    </lineage>
</organism>
<feature type="domain" description="N-acetyltransferase" evidence="4">
    <location>
        <begin position="1"/>
        <end position="120"/>
    </location>
</feature>
<evidence type="ECO:0000256" key="2">
    <source>
        <dbReference type="ARBA" id="ARBA00023315"/>
    </source>
</evidence>
<dbReference type="CDD" id="cd04301">
    <property type="entry name" value="NAT_SF"/>
    <property type="match status" value="1"/>
</dbReference>
<dbReference type="PANTHER" id="PTHR43877">
    <property type="entry name" value="AMINOALKYLPHOSPHONATE N-ACETYLTRANSFERASE-RELATED-RELATED"/>
    <property type="match status" value="1"/>
</dbReference>
<proteinExistence type="predicted"/>
<dbReference type="InterPro" id="IPR000182">
    <property type="entry name" value="GNAT_dom"/>
</dbReference>
<feature type="region of interest" description="Disordered" evidence="3">
    <location>
        <begin position="1"/>
        <end position="21"/>
    </location>
</feature>
<dbReference type="RefSeq" id="WP_132818470.1">
    <property type="nucleotide sequence ID" value="NZ_SMKI01000134.1"/>
</dbReference>
<accession>A0A4R4TBK2</accession>
<keyword evidence="2" id="KW-0012">Acyltransferase</keyword>
<dbReference type="PANTHER" id="PTHR43877:SF2">
    <property type="entry name" value="AMINOALKYLPHOSPHONATE N-ACETYLTRANSFERASE-RELATED"/>
    <property type="match status" value="1"/>
</dbReference>
<name>A0A4R4TBK2_9ACTN</name>
<dbReference type="InterPro" id="IPR050832">
    <property type="entry name" value="Bact_Acetyltransf"/>
</dbReference>
<evidence type="ECO:0000313" key="6">
    <source>
        <dbReference type="Proteomes" id="UP000295345"/>
    </source>
</evidence>
<comment type="caution">
    <text evidence="5">The sequence shown here is derived from an EMBL/GenBank/DDBJ whole genome shotgun (WGS) entry which is preliminary data.</text>
</comment>
<reference evidence="5 6" key="1">
    <citation type="submission" date="2019-03" db="EMBL/GenBank/DDBJ databases">
        <title>Draft genome sequences of novel Actinobacteria.</title>
        <authorList>
            <person name="Sahin N."/>
            <person name="Ay H."/>
            <person name="Saygin H."/>
        </authorList>
    </citation>
    <scope>NUCLEOTIDE SEQUENCE [LARGE SCALE GENOMIC DNA]</scope>
    <source>
        <strain evidence="5 6">DSM 41900</strain>
    </source>
</reference>
<feature type="domain" description="N-acetyltransferase" evidence="4">
    <location>
        <begin position="124"/>
        <end position="279"/>
    </location>
</feature>
<evidence type="ECO:0000256" key="1">
    <source>
        <dbReference type="ARBA" id="ARBA00022679"/>
    </source>
</evidence>
<dbReference type="Gene3D" id="3.40.630.30">
    <property type="match status" value="2"/>
</dbReference>
<dbReference type="Proteomes" id="UP000295345">
    <property type="component" value="Unassembled WGS sequence"/>
</dbReference>
<gene>
    <name evidence="5" type="ORF">E1283_14665</name>
</gene>
<dbReference type="SUPFAM" id="SSF55729">
    <property type="entry name" value="Acyl-CoA N-acyltransferases (Nat)"/>
    <property type="match status" value="2"/>
</dbReference>
<sequence>MTTTLRPTGPEEDTPGGGRARGFELRVNGRRVGELRLATEPRAGVGRVERLTVDAADRRRGRGTVAALAAEEVLRDWGCAAVEVAVDAEAPAAAALAGTLGYRERSRNMVKPLVERPPALPSGSTTRAMTDEEYPAWRAGDRDEVVHSLTTRAVPEAVAVAAADRAHATRLPDGPATKDAWLRVLAHDGLDVGTLWVATAAGLPADLGADHWVFAVAVAEEHRGRGHGRSLMGEAERLVGAAGGRVLGLNVYADNTPALRLYESLGYRTVRHHLYKPLR</sequence>
<dbReference type="InterPro" id="IPR016181">
    <property type="entry name" value="Acyl_CoA_acyltransferase"/>
</dbReference>
<evidence type="ECO:0000313" key="5">
    <source>
        <dbReference type="EMBL" id="TDC74741.1"/>
    </source>
</evidence>
<protein>
    <submittedName>
        <fullName evidence="5">GNAT family N-acetyltransferase</fullName>
    </submittedName>
</protein>
<dbReference type="AlphaFoldDB" id="A0A4R4TBK2"/>
<dbReference type="GO" id="GO:0016747">
    <property type="term" value="F:acyltransferase activity, transferring groups other than amino-acyl groups"/>
    <property type="evidence" value="ECO:0007669"/>
    <property type="project" value="InterPro"/>
</dbReference>
<evidence type="ECO:0000259" key="4">
    <source>
        <dbReference type="PROSITE" id="PS51186"/>
    </source>
</evidence>
<dbReference type="Pfam" id="PF00583">
    <property type="entry name" value="Acetyltransf_1"/>
    <property type="match status" value="2"/>
</dbReference>
<evidence type="ECO:0000256" key="3">
    <source>
        <dbReference type="SAM" id="MobiDB-lite"/>
    </source>
</evidence>
<dbReference type="OrthoDB" id="3381976at2"/>
<dbReference type="PROSITE" id="PS51186">
    <property type="entry name" value="GNAT"/>
    <property type="match status" value="2"/>
</dbReference>
<keyword evidence="6" id="KW-1185">Reference proteome</keyword>
<dbReference type="EMBL" id="SMKI01000134">
    <property type="protein sequence ID" value="TDC74741.1"/>
    <property type="molecule type" value="Genomic_DNA"/>
</dbReference>